<feature type="region of interest" description="Disordered" evidence="1">
    <location>
        <begin position="1"/>
        <end position="31"/>
    </location>
</feature>
<dbReference type="Proteomes" id="UP000002357">
    <property type="component" value="Chromosome"/>
</dbReference>
<evidence type="ECO:0000256" key="1">
    <source>
        <dbReference type="SAM" id="MobiDB-lite"/>
    </source>
</evidence>
<keyword evidence="3" id="KW-1185">Reference proteome</keyword>
<feature type="region of interest" description="Disordered" evidence="1">
    <location>
        <begin position="47"/>
        <end position="67"/>
    </location>
</feature>
<protein>
    <submittedName>
        <fullName evidence="2">Uncharacterized protein</fullName>
    </submittedName>
</protein>
<organism evidence="2 3">
    <name type="scientific">Streptomyces clavuligerus</name>
    <dbReference type="NCBI Taxonomy" id="1901"/>
    <lineage>
        <taxon>Bacteria</taxon>
        <taxon>Bacillati</taxon>
        <taxon>Actinomycetota</taxon>
        <taxon>Actinomycetes</taxon>
        <taxon>Kitasatosporales</taxon>
        <taxon>Streptomycetaceae</taxon>
        <taxon>Streptomyces</taxon>
    </lineage>
</organism>
<dbReference type="EMBL" id="CM000913">
    <property type="protein sequence ID" value="EFG06217.1"/>
    <property type="molecule type" value="Genomic_DNA"/>
</dbReference>
<proteinExistence type="predicted"/>
<gene>
    <name evidence="2" type="ORF">SCLAV_1139</name>
</gene>
<sequence>MSPAQGTGFGPGVTGRRRGDDRTAHRSRRARLPLRAVRIPWAQGCRVGSIRQVSPTSSRAVGPGGTA</sequence>
<reference evidence="2 3" key="1">
    <citation type="journal article" date="2010" name="Genome Biol. Evol.">
        <title>The sequence of a 1.8-mb bacterial linear plasmid reveals a rich evolutionary reservoir of secondary metabolic pathways.</title>
        <authorList>
            <person name="Medema M.H."/>
            <person name="Trefzer A."/>
            <person name="Kovalchuk A."/>
            <person name="van den Berg M."/>
            <person name="Mueller U."/>
            <person name="Heijne W."/>
            <person name="Wu L."/>
            <person name="Alam M.T."/>
            <person name="Ronning C.M."/>
            <person name="Nierman W.C."/>
            <person name="Bovenberg R.A.L."/>
            <person name="Breitling R."/>
            <person name="Takano E."/>
        </authorList>
    </citation>
    <scope>NUCLEOTIDE SEQUENCE [LARGE SCALE GENOMIC DNA]</scope>
    <source>
        <strain evidence="3">ATCC 27064 / DSM 738 / JCM 4710 / NBRC 13307 / NCIMB 12785 / NRRL 3585 / VKM Ac-602</strain>
    </source>
</reference>
<dbReference type="AlphaFoldDB" id="E2PYJ5"/>
<evidence type="ECO:0000313" key="3">
    <source>
        <dbReference type="Proteomes" id="UP000002357"/>
    </source>
</evidence>
<evidence type="ECO:0000313" key="2">
    <source>
        <dbReference type="EMBL" id="EFG06217.1"/>
    </source>
</evidence>
<name>E2PYJ5_STRCL</name>
<accession>E2PYJ5</accession>